<feature type="compositionally biased region" description="Polar residues" evidence="1">
    <location>
        <begin position="315"/>
        <end position="333"/>
    </location>
</feature>
<comment type="caution">
    <text evidence="2">The sequence shown here is derived from an EMBL/GenBank/DDBJ whole genome shotgun (WGS) entry which is preliminary data.</text>
</comment>
<feature type="region of interest" description="Disordered" evidence="1">
    <location>
        <begin position="155"/>
        <end position="205"/>
    </location>
</feature>
<dbReference type="Proteomes" id="UP000235965">
    <property type="component" value="Unassembled WGS sequence"/>
</dbReference>
<organism evidence="2 3">
    <name type="scientific">Cryptotermes secundus</name>
    <dbReference type="NCBI Taxonomy" id="105785"/>
    <lineage>
        <taxon>Eukaryota</taxon>
        <taxon>Metazoa</taxon>
        <taxon>Ecdysozoa</taxon>
        <taxon>Arthropoda</taxon>
        <taxon>Hexapoda</taxon>
        <taxon>Insecta</taxon>
        <taxon>Pterygota</taxon>
        <taxon>Neoptera</taxon>
        <taxon>Polyneoptera</taxon>
        <taxon>Dictyoptera</taxon>
        <taxon>Blattodea</taxon>
        <taxon>Blattoidea</taxon>
        <taxon>Termitoidae</taxon>
        <taxon>Kalotermitidae</taxon>
        <taxon>Cryptotermitinae</taxon>
        <taxon>Cryptotermes</taxon>
    </lineage>
</organism>
<evidence type="ECO:0000313" key="2">
    <source>
        <dbReference type="EMBL" id="PNF27099.1"/>
    </source>
</evidence>
<feature type="compositionally biased region" description="Polar residues" evidence="1">
    <location>
        <begin position="156"/>
        <end position="167"/>
    </location>
</feature>
<dbReference type="OrthoDB" id="79771at2759"/>
<protein>
    <submittedName>
        <fullName evidence="2">Uncharacterized protein</fullName>
    </submittedName>
</protein>
<keyword evidence="3" id="KW-1185">Reference proteome</keyword>
<feature type="compositionally biased region" description="Polar residues" evidence="1">
    <location>
        <begin position="178"/>
        <end position="193"/>
    </location>
</feature>
<dbReference type="InParanoid" id="A0A2J7QET7"/>
<reference evidence="2 3" key="1">
    <citation type="submission" date="2017-12" db="EMBL/GenBank/DDBJ databases">
        <title>Hemimetabolous genomes reveal molecular basis of termite eusociality.</title>
        <authorList>
            <person name="Harrison M.C."/>
            <person name="Jongepier E."/>
            <person name="Robertson H.M."/>
            <person name="Arning N."/>
            <person name="Bitard-Feildel T."/>
            <person name="Chao H."/>
            <person name="Childers C.P."/>
            <person name="Dinh H."/>
            <person name="Doddapaneni H."/>
            <person name="Dugan S."/>
            <person name="Gowin J."/>
            <person name="Greiner C."/>
            <person name="Han Y."/>
            <person name="Hu H."/>
            <person name="Hughes D.S.T."/>
            <person name="Huylmans A.-K."/>
            <person name="Kemena C."/>
            <person name="Kremer L.P.M."/>
            <person name="Lee S.L."/>
            <person name="Lopez-Ezquerra A."/>
            <person name="Mallet L."/>
            <person name="Monroy-Kuhn J.M."/>
            <person name="Moser A."/>
            <person name="Murali S.C."/>
            <person name="Muzny D.M."/>
            <person name="Otani S."/>
            <person name="Piulachs M.-D."/>
            <person name="Poelchau M."/>
            <person name="Qu J."/>
            <person name="Schaub F."/>
            <person name="Wada-Katsumata A."/>
            <person name="Worley K.C."/>
            <person name="Xie Q."/>
            <person name="Ylla G."/>
            <person name="Poulsen M."/>
            <person name="Gibbs R.A."/>
            <person name="Schal C."/>
            <person name="Richards S."/>
            <person name="Belles X."/>
            <person name="Korb J."/>
            <person name="Bornberg-Bauer E."/>
        </authorList>
    </citation>
    <scope>NUCLEOTIDE SEQUENCE [LARGE SCALE GENOMIC DNA]</scope>
    <source>
        <tissue evidence="2">Whole body</tissue>
    </source>
</reference>
<evidence type="ECO:0000313" key="3">
    <source>
        <dbReference type="Proteomes" id="UP000235965"/>
    </source>
</evidence>
<proteinExistence type="predicted"/>
<dbReference type="AlphaFoldDB" id="A0A2J7QET7"/>
<gene>
    <name evidence="2" type="ORF">B7P43_G08545</name>
</gene>
<accession>A0A2J7QET7</accession>
<feature type="region of interest" description="Disordered" evidence="1">
    <location>
        <begin position="315"/>
        <end position="342"/>
    </location>
</feature>
<dbReference type="EMBL" id="NEVH01015305">
    <property type="protein sequence ID" value="PNF27099.1"/>
    <property type="molecule type" value="Genomic_DNA"/>
</dbReference>
<sequence length="734" mass="81456">MTEKLQGNCCGKHRSGCVDCQQVQDEEHNEKQRSTVTHPCGVSDNMYSVSHVPSETSAAENSEIFTSRTSHTHSASLHPANNGLSGVRRCSLNCDAGLQGKMTSSLLSQALTQKLSELDEITQRLKKRLHFVTDEGSTQSFLTQIQETEISFRPETASNNISNTEGSKNLRGEISPENEGNSDLGSTVANSPEVTAGSKYSEDPNNRESVHFKVAKENYKIPQISSQKYENFKNSMVYSLPSNNFVYISSTNSYPLPQSNVSNIQGYLPKRSENHVVRRTPVNHMSLLANASYPDDSSSCKKISSHLRTQGNQIHNNWNEGVSKTVSNGTSGEQEMRSDAEDTDDFDKLTDYLMETSARELELENVFNPLLFHQLLSTCNEMYISGFNKQHHVGCHHVSSQVRSNAQPNKDSVKICSDYDDTTHADMEVDVASSEHLMYILEENTHVMNDSLCIKSNEGNHRMNEAGTMERNVGMTKENRTQFHTDGEIMANVSSASDMNLMSAVEVSNMNQSSSCDISLDIVEQQYTIGDITCSCLPCVCLNSKHETGNRAISELQVSHTIGNSISAHPRTSSSSDVAFSNCSVNKLESLHGEDLDENSQETAFVLRQAPEGGNTMEEKKTVNAKAVLEGPVEIFRISKPFHSTEGQKQGENICTNSRTSSVRDEECLNNTFLRPTQLTPSCFKHRNESGAEGTEMDLLKEQERKKQMHSLINAEKIQHVAKIFNTNLATQNI</sequence>
<name>A0A2J7QET7_9NEOP</name>
<evidence type="ECO:0000256" key="1">
    <source>
        <dbReference type="SAM" id="MobiDB-lite"/>
    </source>
</evidence>